<sequence>MNNLKGVSSRINAAKNYLSIRKNLGGALWSIPHFSDSPIHQAATNTTLITPNIGRLRHPRYPPLPEGRGLPRNLINDFSI</sequence>
<reference evidence="1" key="1">
    <citation type="submission" date="2021-04" db="EMBL/GenBank/DDBJ databases">
        <title>Complete Genome and methylome analysis of Thiothrix fructosivorans ATCC 49748.</title>
        <authorList>
            <person name="Fomenkov A."/>
            <person name="Sun L."/>
            <person name="Vincze T."/>
            <person name="Grabovich M.Y."/>
            <person name="Roberts R.J."/>
        </authorList>
    </citation>
    <scope>NUCLEOTIDE SEQUENCE</scope>
    <source>
        <strain evidence="1">ATCC 49748</strain>
    </source>
</reference>
<accession>A0A8B0SL40</accession>
<dbReference type="EMBL" id="CP072748">
    <property type="protein sequence ID" value="QTX11599.1"/>
    <property type="molecule type" value="Genomic_DNA"/>
</dbReference>
<protein>
    <submittedName>
        <fullName evidence="1">Uncharacterized protein</fullName>
    </submittedName>
</protein>
<organism evidence="1">
    <name type="scientific">Thiothrix fructosivorans</name>
    <dbReference type="NCBI Taxonomy" id="111770"/>
    <lineage>
        <taxon>Bacteria</taxon>
        <taxon>Pseudomonadati</taxon>
        <taxon>Pseudomonadota</taxon>
        <taxon>Gammaproteobacteria</taxon>
        <taxon>Thiotrichales</taxon>
        <taxon>Thiotrichaceae</taxon>
        <taxon>Thiothrix</taxon>
    </lineage>
</organism>
<proteinExistence type="predicted"/>
<evidence type="ECO:0000313" key="1">
    <source>
        <dbReference type="EMBL" id="QTX11599.1"/>
    </source>
</evidence>
<name>A0A8B0SL40_9GAMM</name>
<gene>
    <name evidence="1" type="ORF">J1836_004400</name>
</gene>
<dbReference type="AlphaFoldDB" id="A0A8B0SL40"/>